<gene>
    <name evidence="8" type="ORF">ACFOEX_00045</name>
</gene>
<keyword evidence="4" id="KW-0274">FAD</keyword>
<dbReference type="InterPro" id="IPR013786">
    <property type="entry name" value="AcylCoA_DH/ox_N"/>
</dbReference>
<dbReference type="SUPFAM" id="SSF47203">
    <property type="entry name" value="Acyl-CoA dehydrogenase C-terminal domain-like"/>
    <property type="match status" value="1"/>
</dbReference>
<comment type="similarity">
    <text evidence="2">Belongs to the acyl-CoA dehydrogenase family.</text>
</comment>
<proteinExistence type="inferred from homology"/>
<dbReference type="Gene3D" id="1.10.540.10">
    <property type="entry name" value="Acyl-CoA dehydrogenase/oxidase, N-terminal domain"/>
    <property type="match status" value="1"/>
</dbReference>
<dbReference type="InterPro" id="IPR037069">
    <property type="entry name" value="AcylCoA_DH/ox_N_sf"/>
</dbReference>
<protein>
    <submittedName>
        <fullName evidence="8">Acyl-CoA dehydrogenase family protein</fullName>
    </submittedName>
</protein>
<evidence type="ECO:0000313" key="9">
    <source>
        <dbReference type="Proteomes" id="UP001595536"/>
    </source>
</evidence>
<evidence type="ECO:0000259" key="7">
    <source>
        <dbReference type="Pfam" id="PF02771"/>
    </source>
</evidence>
<evidence type="ECO:0000259" key="6">
    <source>
        <dbReference type="Pfam" id="PF00441"/>
    </source>
</evidence>
<dbReference type="EMBL" id="JBHRUV010000001">
    <property type="protein sequence ID" value="MFC3264748.1"/>
    <property type="molecule type" value="Genomic_DNA"/>
</dbReference>
<evidence type="ECO:0000256" key="5">
    <source>
        <dbReference type="ARBA" id="ARBA00023002"/>
    </source>
</evidence>
<evidence type="ECO:0000256" key="3">
    <source>
        <dbReference type="ARBA" id="ARBA00022630"/>
    </source>
</evidence>
<keyword evidence="9" id="KW-1185">Reference proteome</keyword>
<comment type="cofactor">
    <cofactor evidence="1">
        <name>FAD</name>
        <dbReference type="ChEBI" id="CHEBI:57692"/>
    </cofactor>
</comment>
<dbReference type="RefSeq" id="WP_376832320.1">
    <property type="nucleotide sequence ID" value="NZ_JBHLWR010000006.1"/>
</dbReference>
<evidence type="ECO:0000256" key="1">
    <source>
        <dbReference type="ARBA" id="ARBA00001974"/>
    </source>
</evidence>
<dbReference type="SUPFAM" id="SSF56645">
    <property type="entry name" value="Acyl-CoA dehydrogenase NM domain-like"/>
    <property type="match status" value="1"/>
</dbReference>
<dbReference type="Pfam" id="PF00441">
    <property type="entry name" value="Acyl-CoA_dh_1"/>
    <property type="match status" value="1"/>
</dbReference>
<dbReference type="InterPro" id="IPR009100">
    <property type="entry name" value="AcylCoA_DH/oxidase_NM_dom_sf"/>
</dbReference>
<accession>A0ABV7LAB8</accession>
<dbReference type="Pfam" id="PF02771">
    <property type="entry name" value="Acyl-CoA_dh_N"/>
    <property type="match status" value="1"/>
</dbReference>
<organism evidence="8 9">
    <name type="scientific">Camelimonas abortus</name>
    <dbReference type="NCBI Taxonomy" id="1017184"/>
    <lineage>
        <taxon>Bacteria</taxon>
        <taxon>Pseudomonadati</taxon>
        <taxon>Pseudomonadota</taxon>
        <taxon>Alphaproteobacteria</taxon>
        <taxon>Hyphomicrobiales</taxon>
        <taxon>Chelatococcaceae</taxon>
        <taxon>Camelimonas</taxon>
    </lineage>
</organism>
<reference evidence="9" key="1">
    <citation type="journal article" date="2019" name="Int. J. Syst. Evol. Microbiol.">
        <title>The Global Catalogue of Microorganisms (GCM) 10K type strain sequencing project: providing services to taxonomists for standard genome sequencing and annotation.</title>
        <authorList>
            <consortium name="The Broad Institute Genomics Platform"/>
            <consortium name="The Broad Institute Genome Sequencing Center for Infectious Disease"/>
            <person name="Wu L."/>
            <person name="Ma J."/>
        </authorList>
    </citation>
    <scope>NUCLEOTIDE SEQUENCE [LARGE SCALE GENOMIC DNA]</scope>
    <source>
        <strain evidence="9">CCM 7941</strain>
    </source>
</reference>
<evidence type="ECO:0000256" key="4">
    <source>
        <dbReference type="ARBA" id="ARBA00022827"/>
    </source>
</evidence>
<dbReference type="Gene3D" id="1.20.140.10">
    <property type="entry name" value="Butyryl-CoA Dehydrogenase, subunit A, domain 3"/>
    <property type="match status" value="1"/>
</dbReference>
<feature type="domain" description="Acyl-CoA dehydrogenase/oxidase C-terminal" evidence="6">
    <location>
        <begin position="202"/>
        <end position="309"/>
    </location>
</feature>
<dbReference type="PANTHER" id="PTHR43884:SF20">
    <property type="entry name" value="ACYL-COA DEHYDROGENASE FADE28"/>
    <property type="match status" value="1"/>
</dbReference>
<dbReference type="PANTHER" id="PTHR43884">
    <property type="entry name" value="ACYL-COA DEHYDROGENASE"/>
    <property type="match status" value="1"/>
</dbReference>
<dbReference type="InterPro" id="IPR036250">
    <property type="entry name" value="AcylCo_DH-like_C"/>
</dbReference>
<evidence type="ECO:0000313" key="8">
    <source>
        <dbReference type="EMBL" id="MFC3264748.1"/>
    </source>
</evidence>
<dbReference type="InterPro" id="IPR009075">
    <property type="entry name" value="AcylCo_DH/oxidase_C"/>
</dbReference>
<feature type="domain" description="Acyl-CoA dehydrogenase/oxidase N-terminal" evidence="7">
    <location>
        <begin position="5"/>
        <end position="77"/>
    </location>
</feature>
<evidence type="ECO:0000256" key="2">
    <source>
        <dbReference type="ARBA" id="ARBA00009347"/>
    </source>
</evidence>
<comment type="caution">
    <text evidence="8">The sequence shown here is derived from an EMBL/GenBank/DDBJ whole genome shotgun (WGS) entry which is preliminary data.</text>
</comment>
<sequence>MSDMRDMFVDTATRLFRDHCTPELLRAAAGGAFQAGLWDAMTEAGLTRAAAAEDFGGSGADLADALALLVPAGAWSVPAPLAETLIAAHLLGEAGVAAPDAPLTIAVPREGETLTARMDDGGWRIDGAVARVPYARNAAGGVVAVARGPEGPVAALVPLAHVSLSHAANLAREPRDDVRFDGALAEAAGAIPHDAADVWAMGAAARSAQMAGAMQTILKLSVQYAQERSQFGKPLGKFQAIQHSLATLASQAAAATAAADAAIESAHQGAGALAVAAAKARVGEAASIGCGIAHQVHGAIGFTAEHPLHFSTQRLWSWRDEFGNDVYWQTKLGDRAVAAGADGLWAMLTAA</sequence>
<name>A0ABV7LAB8_9HYPH</name>
<keyword evidence="5" id="KW-0560">Oxidoreductase</keyword>
<keyword evidence="3" id="KW-0285">Flavoprotein</keyword>
<dbReference type="Proteomes" id="UP001595536">
    <property type="component" value="Unassembled WGS sequence"/>
</dbReference>